<dbReference type="GO" id="GO:0009986">
    <property type="term" value="C:cell surface"/>
    <property type="evidence" value="ECO:0007669"/>
    <property type="project" value="TreeGrafter"/>
</dbReference>
<reference evidence="4" key="2">
    <citation type="submission" date="2025-08" db="UniProtKB">
        <authorList>
            <consortium name="Ensembl"/>
        </authorList>
    </citation>
    <scope>IDENTIFICATION</scope>
</reference>
<accession>A0AAR2IXJ6</accession>
<keyword evidence="5" id="KW-1185">Reference proteome</keyword>
<dbReference type="Ensembl" id="ENSPNAT00000073376.1">
    <property type="protein sequence ID" value="ENSPNAP00000042777.1"/>
    <property type="gene ID" value="ENSPNAG00000002689.2"/>
</dbReference>
<organism evidence="4 5">
    <name type="scientific">Pygocentrus nattereri</name>
    <name type="common">Red-bellied piranha</name>
    <dbReference type="NCBI Taxonomy" id="42514"/>
    <lineage>
        <taxon>Eukaryota</taxon>
        <taxon>Metazoa</taxon>
        <taxon>Chordata</taxon>
        <taxon>Craniata</taxon>
        <taxon>Vertebrata</taxon>
        <taxon>Euteleostomi</taxon>
        <taxon>Actinopterygii</taxon>
        <taxon>Neopterygii</taxon>
        <taxon>Teleostei</taxon>
        <taxon>Ostariophysi</taxon>
        <taxon>Characiformes</taxon>
        <taxon>Characoidei</taxon>
        <taxon>Pygocentrus</taxon>
    </lineage>
</organism>
<reference evidence="4 5" key="1">
    <citation type="submission" date="2020-10" db="EMBL/GenBank/DDBJ databases">
        <title>Pygocentrus nattereri (red-bellied piranha) genome, fPygNat1, primary haplotype.</title>
        <authorList>
            <person name="Myers G."/>
            <person name="Meyer A."/>
            <person name="Karagic N."/>
            <person name="Pippel M."/>
            <person name="Winkler S."/>
            <person name="Tracey A."/>
            <person name="Wood J."/>
            <person name="Formenti G."/>
            <person name="Howe K."/>
            <person name="Fedrigo O."/>
            <person name="Jarvis E.D."/>
        </authorList>
    </citation>
    <scope>NUCLEOTIDE SEQUENCE [LARGE SCALE GENOMIC DNA]</scope>
</reference>
<dbReference type="GeneTree" id="ENSGT00950000182957"/>
<dbReference type="AlphaFoldDB" id="A0AAR2IXJ6"/>
<protein>
    <submittedName>
        <fullName evidence="4">Stereocilin</fullName>
    </submittedName>
</protein>
<proteinExistence type="predicted"/>
<dbReference type="PANTHER" id="PTHR23412">
    <property type="entry name" value="STEREOCILIN RELATED"/>
    <property type="match status" value="1"/>
</dbReference>
<dbReference type="InterPro" id="IPR048992">
    <property type="entry name" value="Stereocilin_LRR"/>
</dbReference>
<evidence type="ECO:0000256" key="1">
    <source>
        <dbReference type="ARBA" id="ARBA00022729"/>
    </source>
</evidence>
<evidence type="ECO:0000256" key="2">
    <source>
        <dbReference type="ARBA" id="ARBA00023180"/>
    </source>
</evidence>
<evidence type="ECO:0000259" key="3">
    <source>
        <dbReference type="Pfam" id="PF21058"/>
    </source>
</evidence>
<dbReference type="GO" id="GO:0032426">
    <property type="term" value="C:stereocilium tip"/>
    <property type="evidence" value="ECO:0007669"/>
    <property type="project" value="TreeGrafter"/>
</dbReference>
<dbReference type="GO" id="GO:0060091">
    <property type="term" value="C:kinocilium"/>
    <property type="evidence" value="ECO:0007669"/>
    <property type="project" value="TreeGrafter"/>
</dbReference>
<dbReference type="Proteomes" id="UP001501920">
    <property type="component" value="Chromosome 15"/>
</dbReference>
<keyword evidence="2" id="KW-0325">Glycoprotein</keyword>
<reference evidence="4" key="3">
    <citation type="submission" date="2025-09" db="UniProtKB">
        <authorList>
            <consortium name="Ensembl"/>
        </authorList>
    </citation>
    <scope>IDENTIFICATION</scope>
</reference>
<evidence type="ECO:0000313" key="4">
    <source>
        <dbReference type="Ensembl" id="ENSPNAP00000042777.1"/>
    </source>
</evidence>
<keyword evidence="1" id="KW-0732">Signal</keyword>
<dbReference type="GO" id="GO:0007160">
    <property type="term" value="P:cell-matrix adhesion"/>
    <property type="evidence" value="ECO:0007669"/>
    <property type="project" value="TreeGrafter"/>
</dbReference>
<evidence type="ECO:0000313" key="5">
    <source>
        <dbReference type="Proteomes" id="UP001501920"/>
    </source>
</evidence>
<dbReference type="Pfam" id="PF21058">
    <property type="entry name" value="Stereocilin"/>
    <property type="match status" value="1"/>
</dbReference>
<sequence>VQLPECFPREYLQMPRESIRSLVLSAEKDAVKRFLSHVHQSWDQLQVETIQAMETMTAAFIHKFPRVTPELFVDLSQFIPYMSVSDIMSFPASLIVNDSFNTDKRSLTAIRDHSSEMKSLQKQAFAKRLLQSSVVGDVPSWPPYFLTSILPLLPHLPVSHFQQLTSHPVVECLANSSLDATRGRHVLRTLFSKRKNLTSETVMRLGILICYLNSEELHRFLSTSSVSPALWQQLAKCVTEGHVSGSGRVSISSSLHRQPKSWTVGDVEHVGRLVFTLSPQQIRSLPLDDLGKDTVEQILQSQWHWKDSALGKACTELKGLKDKIYSLIHKIRKACMCSSEPTPSCADIRGTFPSAWRWYQLSRMKRRELEDCVEFMGQDGSLDAEQRGVLWAELRPVSPQTLRPEQLLELGCIITEMGERELQAANLSDLAVVAYLGSFKEWSTKKVSFDTFCQAKGNKASKNLGVVELVSLGYLLCGFSSSEISRLDPSNLRSASSFAAFFLRETVLPCSEEQIAALTARLSSPLGFGPVSNWGSEVFTEIGTLAAGLDDMVLSALIKEQMEGLTPAAIALIPPRKMAVVFSAAQLSWLSAEQSWAVTEEQWEELDSEQKQALTMAQYEGEVMLGHRGGLCWSSSSPSSVITGCCPQDAAGWIFLVCGLQSIIV</sequence>
<dbReference type="PANTHER" id="PTHR23412:SF14">
    <property type="entry name" value="STEREOCILIN-RELATED"/>
    <property type="match status" value="1"/>
</dbReference>
<feature type="domain" description="Stereocilin LRR" evidence="3">
    <location>
        <begin position="9"/>
        <end position="264"/>
    </location>
</feature>
<name>A0AAR2IXJ6_PYGNA</name>
<dbReference type="InterPro" id="IPR026664">
    <property type="entry name" value="Stereocilin-rel"/>
</dbReference>